<evidence type="ECO:0000256" key="8">
    <source>
        <dbReference type="ARBA" id="ARBA00022777"/>
    </source>
</evidence>
<evidence type="ECO:0000256" key="12">
    <source>
        <dbReference type="SAM" id="Phobius"/>
    </source>
</evidence>
<keyword evidence="6" id="KW-0598">Phosphotransferase system</keyword>
<evidence type="ECO:0000256" key="6">
    <source>
        <dbReference type="ARBA" id="ARBA00022683"/>
    </source>
</evidence>
<feature type="domain" description="PTS EIIC type-1" evidence="14">
    <location>
        <begin position="6"/>
        <end position="374"/>
    </location>
</feature>
<dbReference type="NCBIfam" id="TIGR00826">
    <property type="entry name" value="EIIB_glc"/>
    <property type="match status" value="1"/>
</dbReference>
<evidence type="ECO:0000256" key="1">
    <source>
        <dbReference type="ARBA" id="ARBA00004651"/>
    </source>
</evidence>
<comment type="subcellular location">
    <subcellularLocation>
        <location evidence="1">Cell membrane</location>
        <topology evidence="1">Multi-pass membrane protein</topology>
    </subcellularLocation>
</comment>
<evidence type="ECO:0000256" key="4">
    <source>
        <dbReference type="ARBA" id="ARBA00022597"/>
    </source>
</evidence>
<evidence type="ECO:0000256" key="5">
    <source>
        <dbReference type="ARBA" id="ARBA00022679"/>
    </source>
</evidence>
<evidence type="ECO:0000313" key="15">
    <source>
        <dbReference type="EMBL" id="CDS88951.1"/>
    </source>
</evidence>
<dbReference type="InterPro" id="IPR050429">
    <property type="entry name" value="PTS_Glucose_EIICBA"/>
</dbReference>
<dbReference type="Pfam" id="PF02378">
    <property type="entry name" value="PTS_EIIC"/>
    <property type="match status" value="1"/>
</dbReference>
<dbReference type="EC" id="2.7.1.69" evidence="15"/>
<evidence type="ECO:0000256" key="3">
    <source>
        <dbReference type="ARBA" id="ARBA00022475"/>
    </source>
</evidence>
<dbReference type="PANTHER" id="PTHR30009">
    <property type="entry name" value="CYTOCHROME C-TYPE SYNTHESIS PROTEIN AND PTS TRANSMEMBRANE COMPONENT"/>
    <property type="match status" value="1"/>
</dbReference>
<dbReference type="GO" id="GO:0090563">
    <property type="term" value="F:protein-phosphocysteine-sugar phosphotransferase activity"/>
    <property type="evidence" value="ECO:0007669"/>
    <property type="project" value="TreeGrafter"/>
</dbReference>
<evidence type="ECO:0000259" key="14">
    <source>
        <dbReference type="PROSITE" id="PS51103"/>
    </source>
</evidence>
<evidence type="ECO:0000256" key="7">
    <source>
        <dbReference type="ARBA" id="ARBA00022692"/>
    </source>
</evidence>
<gene>
    <name evidence="17" type="ORF">BN1095_650002</name>
    <name evidence="15" type="ORF">BN1096_700258</name>
    <name evidence="16" type="ORF">BN1097_710257</name>
</gene>
<proteinExistence type="predicted"/>
<keyword evidence="10 12" id="KW-0472">Membrane</keyword>
<keyword evidence="5 15" id="KW-0808">Transferase</keyword>
<dbReference type="InterPro" id="IPR036878">
    <property type="entry name" value="Glu_permease_IIB"/>
</dbReference>
<feature type="active site" description="Phosphocysteine intermediate; for EIIB activity" evidence="11">
    <location>
        <position position="419"/>
    </location>
</feature>
<reference evidence="15" key="1">
    <citation type="submission" date="2014-07" db="EMBL/GenBank/DDBJ databases">
        <authorList>
            <person name="Monot Marc"/>
        </authorList>
    </citation>
    <scope>NUCLEOTIDE SEQUENCE</scope>
    <source>
        <strain evidence="17">7032989</strain>
        <strain evidence="16">7032994</strain>
    </source>
</reference>
<feature type="transmembrane region" description="Helical" evidence="12">
    <location>
        <begin position="76"/>
        <end position="93"/>
    </location>
</feature>
<dbReference type="InterPro" id="IPR018113">
    <property type="entry name" value="PTrfase_EIIB_Cys"/>
</dbReference>
<keyword evidence="2" id="KW-0813">Transport</keyword>
<dbReference type="InterPro" id="IPR003352">
    <property type="entry name" value="PTS_EIIC"/>
</dbReference>
<dbReference type="PROSITE" id="PS51103">
    <property type="entry name" value="PTS_EIIC_TYPE_1"/>
    <property type="match status" value="1"/>
</dbReference>
<dbReference type="RefSeq" id="WP_009898160.1">
    <property type="nucleotide sequence ID" value="NZ_BAABSG010000015.1"/>
</dbReference>
<keyword evidence="9 12" id="KW-1133">Transmembrane helix</keyword>
<evidence type="ECO:0000256" key="9">
    <source>
        <dbReference type="ARBA" id="ARBA00022989"/>
    </source>
</evidence>
<sequence>MKRFLNKMMQQLSLLGKTMLVPIAVMPAAGILGLLFGPNMLNVPAISNISNIVFSNVDYLFLLGAASAYSKSKDKTSVMVAAVVAYMIFKSNLELLNDTLNAGVFGGIIVGACIAWTYNKTYKVKVPAFLSFFAGEKCVITLSPVVALILSYIFSLLWIYPQAAMNQFGFWLGGAGAIGIFLFLFCNRALIPTGLHQVLNAYILFEMGEYTTSTGEVIRGEIPRFMAGDPNAGFFWTGFYIIMMFSIPAISYAIYKTAQDKKKQEVKGAMTAGALTSFMATVTEPIEFSFLFASPKLYIIHSFYSGLGGVVLYLLGARLGSFNGASIIDYVLSFSYGDKAWLVIPVGVVFFVLYYVTFKYIIIKDNVQTPGREVEIEIGDKVSEKEKNLKLSHGNFSYMAKQIIKNCGGYENIVTLNNCMTRLRLEVKDATILNDDNIKKTGAKGVIKLSNTSVQIIIGTDVVKVKDEMEMQLDELRKQADA</sequence>
<feature type="transmembrane region" description="Helical" evidence="12">
    <location>
        <begin position="167"/>
        <end position="186"/>
    </location>
</feature>
<dbReference type="EMBL" id="LK932411">
    <property type="protein sequence ID" value="CDS89588.1"/>
    <property type="molecule type" value="Genomic_DNA"/>
</dbReference>
<dbReference type="CDD" id="cd00212">
    <property type="entry name" value="PTS_IIB_glc"/>
    <property type="match status" value="1"/>
</dbReference>
<feature type="transmembrane region" description="Helical" evidence="12">
    <location>
        <begin position="99"/>
        <end position="118"/>
    </location>
</feature>
<dbReference type="GO" id="GO:0009401">
    <property type="term" value="P:phosphoenolpyruvate-dependent sugar phosphotransferase system"/>
    <property type="evidence" value="ECO:0007669"/>
    <property type="project" value="UniProtKB-KW"/>
</dbReference>
<dbReference type="PROSITE" id="PS51098">
    <property type="entry name" value="PTS_EIIB_TYPE_1"/>
    <property type="match status" value="1"/>
</dbReference>
<evidence type="ECO:0000256" key="2">
    <source>
        <dbReference type="ARBA" id="ARBA00022448"/>
    </source>
</evidence>
<organism evidence="15">
    <name type="scientific">Clostridioides difficile</name>
    <name type="common">Peptoclostridium difficile</name>
    <dbReference type="NCBI Taxonomy" id="1496"/>
    <lineage>
        <taxon>Bacteria</taxon>
        <taxon>Bacillati</taxon>
        <taxon>Bacillota</taxon>
        <taxon>Clostridia</taxon>
        <taxon>Peptostreptococcales</taxon>
        <taxon>Peptostreptococcaceae</taxon>
        <taxon>Clostridioides</taxon>
    </lineage>
</organism>
<dbReference type="Pfam" id="PF00367">
    <property type="entry name" value="PTS_EIIB"/>
    <property type="match status" value="1"/>
</dbReference>
<dbReference type="GeneID" id="66355491"/>
<name>A0A069AKD8_CLODI</name>
<dbReference type="GO" id="GO:0016301">
    <property type="term" value="F:kinase activity"/>
    <property type="evidence" value="ECO:0007669"/>
    <property type="project" value="UniProtKB-KW"/>
</dbReference>
<accession>A0A069AKD8</accession>
<dbReference type="InterPro" id="IPR001996">
    <property type="entry name" value="PTS_IIB_1"/>
</dbReference>
<evidence type="ECO:0000259" key="13">
    <source>
        <dbReference type="PROSITE" id="PS51098"/>
    </source>
</evidence>
<dbReference type="GO" id="GO:0008982">
    <property type="term" value="F:protein-N(PI)-phosphohistidine-sugar phosphotransferase activity"/>
    <property type="evidence" value="ECO:0007669"/>
    <property type="project" value="InterPro"/>
</dbReference>
<protein>
    <submittedName>
        <fullName evidence="16">PTS system, IIabc component</fullName>
    </submittedName>
    <submittedName>
        <fullName evidence="15">PTS system, glucose-like IIBC component</fullName>
        <ecNumber evidence="15">2.7.1.69</ecNumber>
    </submittedName>
</protein>
<dbReference type="SUPFAM" id="SSF55604">
    <property type="entry name" value="Glucose permease domain IIB"/>
    <property type="match status" value="1"/>
</dbReference>
<evidence type="ECO:0000313" key="17">
    <source>
        <dbReference type="EMBL" id="CDT70683.1"/>
    </source>
</evidence>
<dbReference type="InterPro" id="IPR013013">
    <property type="entry name" value="PTS_EIIC_1"/>
</dbReference>
<dbReference type="Gene3D" id="3.30.1360.60">
    <property type="entry name" value="Glucose permease domain IIB"/>
    <property type="match status" value="1"/>
</dbReference>
<feature type="transmembrane region" description="Helical" evidence="12">
    <location>
        <begin position="234"/>
        <end position="255"/>
    </location>
</feature>
<dbReference type="AlphaFoldDB" id="A0A069AKD8"/>
<keyword evidence="8" id="KW-0418">Kinase</keyword>
<feature type="domain" description="PTS EIIB type-1" evidence="13">
    <location>
        <begin position="397"/>
        <end position="479"/>
    </location>
</feature>
<dbReference type="FunFam" id="3.30.1360.60:FF:000001">
    <property type="entry name" value="PTS system glucose-specific IIBC component PtsG"/>
    <property type="match status" value="1"/>
</dbReference>
<dbReference type="EMBL" id="LK933349">
    <property type="protein sequence ID" value="CDT70683.1"/>
    <property type="molecule type" value="Genomic_DNA"/>
</dbReference>
<dbReference type="PROSITE" id="PS01035">
    <property type="entry name" value="PTS_EIIB_TYPE_1_CYS"/>
    <property type="match status" value="1"/>
</dbReference>
<evidence type="ECO:0000256" key="11">
    <source>
        <dbReference type="PROSITE-ProRule" id="PRU00421"/>
    </source>
</evidence>
<keyword evidence="4" id="KW-0762">Sugar transport</keyword>
<feature type="transmembrane region" description="Helical" evidence="12">
    <location>
        <begin position="340"/>
        <end position="362"/>
    </location>
</feature>
<feature type="transmembrane region" description="Helical" evidence="12">
    <location>
        <begin position="298"/>
        <end position="320"/>
    </location>
</feature>
<evidence type="ECO:0000313" key="16">
    <source>
        <dbReference type="EMBL" id="CDS89588.1"/>
    </source>
</evidence>
<evidence type="ECO:0000256" key="10">
    <source>
        <dbReference type="ARBA" id="ARBA00023136"/>
    </source>
</evidence>
<feature type="transmembrane region" description="Helical" evidence="12">
    <location>
        <begin position="139"/>
        <end position="161"/>
    </location>
</feature>
<dbReference type="GO" id="GO:0005886">
    <property type="term" value="C:plasma membrane"/>
    <property type="evidence" value="ECO:0007669"/>
    <property type="project" value="UniProtKB-SubCell"/>
</dbReference>
<dbReference type="EMBL" id="LK932525">
    <property type="protein sequence ID" value="CDS88951.1"/>
    <property type="molecule type" value="Genomic_DNA"/>
</dbReference>
<keyword evidence="3" id="KW-1003">Cell membrane</keyword>
<feature type="transmembrane region" description="Helical" evidence="12">
    <location>
        <begin position="12"/>
        <end position="37"/>
    </location>
</feature>
<keyword evidence="7 12" id="KW-0812">Transmembrane</keyword>